<gene>
    <name evidence="4" type="primary">106672090</name>
</gene>
<dbReference type="AlphaFoldDB" id="A0A8I6S4B0"/>
<keyword evidence="1 2" id="KW-0193">Cuticle</keyword>
<dbReference type="GO" id="GO:0042302">
    <property type="term" value="F:structural constituent of cuticle"/>
    <property type="evidence" value="ECO:0007669"/>
    <property type="project" value="UniProtKB-UniRule"/>
</dbReference>
<proteinExistence type="predicted"/>
<dbReference type="Proteomes" id="UP000494040">
    <property type="component" value="Unassembled WGS sequence"/>
</dbReference>
<dbReference type="EnsemblMetazoa" id="XM_014403224.1">
    <property type="protein sequence ID" value="XP_014258710.1"/>
    <property type="gene ID" value="LOC106672090"/>
</dbReference>
<keyword evidence="3" id="KW-0732">Signal</keyword>
<accession>A0A8I6S4B0</accession>
<evidence type="ECO:0008006" key="6">
    <source>
        <dbReference type="Google" id="ProtNLM"/>
    </source>
</evidence>
<dbReference type="InterPro" id="IPR031311">
    <property type="entry name" value="CHIT_BIND_RR_consensus"/>
</dbReference>
<evidence type="ECO:0000313" key="5">
    <source>
        <dbReference type="Proteomes" id="UP000494040"/>
    </source>
</evidence>
<dbReference type="GO" id="GO:0031012">
    <property type="term" value="C:extracellular matrix"/>
    <property type="evidence" value="ECO:0007669"/>
    <property type="project" value="TreeGrafter"/>
</dbReference>
<name>A0A8I6S4B0_CIMLE</name>
<dbReference type="PANTHER" id="PTHR12236:SF95">
    <property type="entry name" value="CUTICULAR PROTEIN 76BD, ISOFORM C-RELATED"/>
    <property type="match status" value="1"/>
</dbReference>
<dbReference type="PROSITE" id="PS00233">
    <property type="entry name" value="CHIT_BIND_RR_1"/>
    <property type="match status" value="1"/>
</dbReference>
<dbReference type="KEGG" id="clec:106672090"/>
<dbReference type="OrthoDB" id="6427684at2759"/>
<dbReference type="PROSITE" id="PS51155">
    <property type="entry name" value="CHIT_BIND_RR_2"/>
    <property type="match status" value="1"/>
</dbReference>
<organism evidence="4 5">
    <name type="scientific">Cimex lectularius</name>
    <name type="common">Bed bug</name>
    <name type="synonym">Acanthia lectularia</name>
    <dbReference type="NCBI Taxonomy" id="79782"/>
    <lineage>
        <taxon>Eukaryota</taxon>
        <taxon>Metazoa</taxon>
        <taxon>Ecdysozoa</taxon>
        <taxon>Arthropoda</taxon>
        <taxon>Hexapoda</taxon>
        <taxon>Insecta</taxon>
        <taxon>Pterygota</taxon>
        <taxon>Neoptera</taxon>
        <taxon>Paraneoptera</taxon>
        <taxon>Hemiptera</taxon>
        <taxon>Heteroptera</taxon>
        <taxon>Panheteroptera</taxon>
        <taxon>Cimicomorpha</taxon>
        <taxon>Cimicidae</taxon>
        <taxon>Cimex</taxon>
    </lineage>
</organism>
<evidence type="ECO:0000256" key="1">
    <source>
        <dbReference type="ARBA" id="ARBA00022460"/>
    </source>
</evidence>
<dbReference type="Pfam" id="PF00379">
    <property type="entry name" value="Chitin_bind_4"/>
    <property type="match status" value="1"/>
</dbReference>
<feature type="chain" id="PRO_5035170504" description="CPR type cuticle protein" evidence="3">
    <location>
        <begin position="20"/>
        <end position="119"/>
    </location>
</feature>
<dbReference type="InterPro" id="IPR000618">
    <property type="entry name" value="Insect_cuticle"/>
</dbReference>
<evidence type="ECO:0000313" key="4">
    <source>
        <dbReference type="EnsemblMetazoa" id="XP_014258710.1"/>
    </source>
</evidence>
<evidence type="ECO:0000256" key="3">
    <source>
        <dbReference type="SAM" id="SignalP"/>
    </source>
</evidence>
<protein>
    <recommendedName>
        <fullName evidence="6">CPR type cuticle protein</fullName>
    </recommendedName>
</protein>
<evidence type="ECO:0000256" key="2">
    <source>
        <dbReference type="PROSITE-ProRule" id="PRU00497"/>
    </source>
</evidence>
<sequence length="119" mass="13509">MAQFFKVALFAALVALCTAFPVEYLAELDYALADQHQHEQEPYNHHPKYSFNYGVKDTHTGDVKHHSEERDGDVVKGQYSLLEPDGTMRIVDYSADNHNGFNAVVTKRGHSVHPVHSYH</sequence>
<keyword evidence="5" id="KW-1185">Reference proteome</keyword>
<dbReference type="PANTHER" id="PTHR12236">
    <property type="entry name" value="STRUCTURAL CONTITUENT OF CUTICLE"/>
    <property type="match status" value="1"/>
</dbReference>
<feature type="signal peptide" evidence="3">
    <location>
        <begin position="1"/>
        <end position="19"/>
    </location>
</feature>
<reference evidence="4" key="1">
    <citation type="submission" date="2022-01" db="UniProtKB">
        <authorList>
            <consortium name="EnsemblMetazoa"/>
        </authorList>
    </citation>
    <scope>IDENTIFICATION</scope>
</reference>
<dbReference type="GO" id="GO:0005615">
    <property type="term" value="C:extracellular space"/>
    <property type="evidence" value="ECO:0007669"/>
    <property type="project" value="TreeGrafter"/>
</dbReference>
<dbReference type="OMA" id="TAAYSED"/>
<dbReference type="PRINTS" id="PR00947">
    <property type="entry name" value="CUTICLE"/>
</dbReference>
<dbReference type="InterPro" id="IPR051217">
    <property type="entry name" value="Insect_Cuticle_Struc_Prot"/>
</dbReference>